<protein>
    <submittedName>
        <fullName evidence="2">Uncharacterized protein</fullName>
    </submittedName>
</protein>
<dbReference type="RefSeq" id="WP_188656436.1">
    <property type="nucleotide sequence ID" value="NZ_BMLU01000010.1"/>
</dbReference>
<dbReference type="AlphaFoldDB" id="A0A4R6FIA3"/>
<keyword evidence="3" id="KW-1185">Reference proteome</keyword>
<sequence length="57" mass="6154">MAKNEPHKPRGETGDNGKPRKVEDRGAVENQSSVTPEDYPDSDGGRPDYGSPRRSGA</sequence>
<accession>A0A4R6FIA3</accession>
<feature type="region of interest" description="Disordered" evidence="1">
    <location>
        <begin position="1"/>
        <end position="57"/>
    </location>
</feature>
<proteinExistence type="predicted"/>
<organism evidence="2 3">
    <name type="scientific">Stakelama pacifica</name>
    <dbReference type="NCBI Taxonomy" id="517720"/>
    <lineage>
        <taxon>Bacteria</taxon>
        <taxon>Pseudomonadati</taxon>
        <taxon>Pseudomonadota</taxon>
        <taxon>Alphaproteobacteria</taxon>
        <taxon>Sphingomonadales</taxon>
        <taxon>Sphingomonadaceae</taxon>
        <taxon>Stakelama</taxon>
    </lineage>
</organism>
<evidence type="ECO:0000256" key="1">
    <source>
        <dbReference type="SAM" id="MobiDB-lite"/>
    </source>
</evidence>
<evidence type="ECO:0000313" key="3">
    <source>
        <dbReference type="Proteomes" id="UP000295493"/>
    </source>
</evidence>
<dbReference type="Proteomes" id="UP000295493">
    <property type="component" value="Unassembled WGS sequence"/>
</dbReference>
<reference evidence="2 3" key="1">
    <citation type="submission" date="2019-03" db="EMBL/GenBank/DDBJ databases">
        <title>Genomic Encyclopedia of Type Strains, Phase IV (KMG-IV): sequencing the most valuable type-strain genomes for metagenomic binning, comparative biology and taxonomic classification.</title>
        <authorList>
            <person name="Goeker M."/>
        </authorList>
    </citation>
    <scope>NUCLEOTIDE SEQUENCE [LARGE SCALE GENOMIC DNA]</scope>
    <source>
        <strain evidence="2 3">DSM 25059</strain>
    </source>
</reference>
<name>A0A4R6FIA3_9SPHN</name>
<comment type="caution">
    <text evidence="2">The sequence shown here is derived from an EMBL/GenBank/DDBJ whole genome shotgun (WGS) entry which is preliminary data.</text>
</comment>
<evidence type="ECO:0000313" key="2">
    <source>
        <dbReference type="EMBL" id="TDN80225.1"/>
    </source>
</evidence>
<gene>
    <name evidence="2" type="ORF">EV664_11017</name>
</gene>
<feature type="compositionally biased region" description="Basic and acidic residues" evidence="1">
    <location>
        <begin position="1"/>
        <end position="27"/>
    </location>
</feature>
<dbReference type="EMBL" id="SNWD01000010">
    <property type="protein sequence ID" value="TDN80225.1"/>
    <property type="molecule type" value="Genomic_DNA"/>
</dbReference>